<reference evidence="2 4" key="2">
    <citation type="submission" date="2019-09" db="EMBL/GenBank/DDBJ databases">
        <title>A bacterium isolated from glacier soil.</title>
        <authorList>
            <person name="Liu Q."/>
        </authorList>
    </citation>
    <scope>NUCLEOTIDE SEQUENCE [LARGE SCALE GENOMIC DNA]</scope>
    <source>
        <strain evidence="2 4">MDT1-10-3</strain>
    </source>
</reference>
<sequence>MAAEFLCVFSPQQELAFLGFLLFMPTVLWAIWIPLRAEVPKRNFTVWLLRPWGFFIGSALVACLFKGHFIAYLLLLLTPYLLLFTFGPFLFCLVLHVFSQPNKIAGNSLS</sequence>
<dbReference type="EMBL" id="VKKZ01000021">
    <property type="protein sequence ID" value="KAA6433238.1"/>
    <property type="molecule type" value="Genomic_DNA"/>
</dbReference>
<evidence type="ECO:0000313" key="4">
    <source>
        <dbReference type="Proteomes" id="UP000323866"/>
    </source>
</evidence>
<feature type="transmembrane region" description="Helical" evidence="1">
    <location>
        <begin position="15"/>
        <end position="35"/>
    </location>
</feature>
<comment type="caution">
    <text evidence="2">The sequence shown here is derived from an EMBL/GenBank/DDBJ whole genome shotgun (WGS) entry which is preliminary data.</text>
</comment>
<feature type="transmembrane region" description="Helical" evidence="1">
    <location>
        <begin position="80"/>
        <end position="98"/>
    </location>
</feature>
<protein>
    <submittedName>
        <fullName evidence="2">Uncharacterized protein</fullName>
    </submittedName>
</protein>
<evidence type="ECO:0000313" key="2">
    <source>
        <dbReference type="EMBL" id="KAA6433238.1"/>
    </source>
</evidence>
<proteinExistence type="predicted"/>
<dbReference type="AlphaFoldDB" id="A0A5M8QDI1"/>
<dbReference type="RefSeq" id="WP_149098899.1">
    <property type="nucleotide sequence ID" value="NZ_BMMG01000004.1"/>
</dbReference>
<dbReference type="EMBL" id="JBGOGF010000003">
    <property type="protein sequence ID" value="MFA1770861.1"/>
    <property type="molecule type" value="Genomic_DNA"/>
</dbReference>
<keyword evidence="5" id="KW-1185">Reference proteome</keyword>
<organism evidence="2 4">
    <name type="scientific">Rufibacter glacialis</name>
    <dbReference type="NCBI Taxonomy" id="1259555"/>
    <lineage>
        <taxon>Bacteria</taxon>
        <taxon>Pseudomonadati</taxon>
        <taxon>Bacteroidota</taxon>
        <taxon>Cytophagia</taxon>
        <taxon>Cytophagales</taxon>
        <taxon>Hymenobacteraceae</taxon>
        <taxon>Rufibacter</taxon>
    </lineage>
</organism>
<keyword evidence="1" id="KW-1133">Transmembrane helix</keyword>
<dbReference type="Proteomes" id="UP000323866">
    <property type="component" value="Unassembled WGS sequence"/>
</dbReference>
<evidence type="ECO:0000313" key="5">
    <source>
        <dbReference type="Proteomes" id="UP001570846"/>
    </source>
</evidence>
<accession>A0A5M8QDI1</accession>
<evidence type="ECO:0000313" key="3">
    <source>
        <dbReference type="EMBL" id="MFA1770861.1"/>
    </source>
</evidence>
<name>A0A5M8QDI1_9BACT</name>
<evidence type="ECO:0000256" key="1">
    <source>
        <dbReference type="SAM" id="Phobius"/>
    </source>
</evidence>
<feature type="transmembrane region" description="Helical" evidence="1">
    <location>
        <begin position="47"/>
        <end position="74"/>
    </location>
</feature>
<reference evidence="3 5" key="3">
    <citation type="submission" date="2024-08" db="EMBL/GenBank/DDBJ databases">
        <authorList>
            <person name="Wei W."/>
        </authorList>
    </citation>
    <scope>NUCLEOTIDE SEQUENCE [LARGE SCALE GENOMIC DNA]</scope>
    <source>
        <strain evidence="3 5">XU2</strain>
    </source>
</reference>
<reference evidence="2 4" key="1">
    <citation type="submission" date="2019-07" db="EMBL/GenBank/DDBJ databases">
        <authorList>
            <person name="Qu J.-H."/>
        </authorList>
    </citation>
    <scope>NUCLEOTIDE SEQUENCE [LARGE SCALE GENOMIC DNA]</scope>
    <source>
        <strain evidence="2 4">MDT1-10-3</strain>
    </source>
</reference>
<dbReference type="Proteomes" id="UP001570846">
    <property type="component" value="Unassembled WGS sequence"/>
</dbReference>
<gene>
    <name evidence="3" type="ORF">ACD591_06130</name>
    <name evidence="2" type="ORF">FOE74_12180</name>
</gene>
<keyword evidence="1" id="KW-0472">Membrane</keyword>
<keyword evidence="1" id="KW-0812">Transmembrane</keyword>